<keyword evidence="3" id="KW-1185">Reference proteome</keyword>
<evidence type="ECO:0008006" key="4">
    <source>
        <dbReference type="Google" id="ProtNLM"/>
    </source>
</evidence>
<evidence type="ECO:0000313" key="2">
    <source>
        <dbReference type="EMBL" id="EOD64648.1"/>
    </source>
</evidence>
<dbReference type="SUPFAM" id="SSF50969">
    <property type="entry name" value="YVTN repeat-like/Quinoprotein amine dehydrogenase"/>
    <property type="match status" value="1"/>
</dbReference>
<reference evidence="2 3" key="1">
    <citation type="submission" date="2013-02" db="EMBL/GenBank/DDBJ databases">
        <title>Draft genome sequence of Amycolatopsis vancoresmycina strain DSM 44592T.</title>
        <authorList>
            <person name="Kumar S."/>
            <person name="Kaur N."/>
            <person name="Kaur C."/>
            <person name="Raghava G.P.S."/>
            <person name="Mayilraj S."/>
        </authorList>
    </citation>
    <scope>NUCLEOTIDE SEQUENCE [LARGE SCALE GENOMIC DNA]</scope>
    <source>
        <strain evidence="2 3">DSM 44592</strain>
    </source>
</reference>
<dbReference type="AlphaFoldDB" id="R1FZ78"/>
<sequence>MLPTPWGVNGKSSLLAAVLLVAGCGAFDGTPATMSGAWPSACARPSVPAGAETPIATPGYVQYAAVAGRAVWVALREGLLAKLDPFCGTATKTVSVVTELWPTLPYGSRASFGALVSDGADTLWALAEVVDQVGDVTQSVVVRVDTVAAAMTARLVLPPIGYTRISGSLAANGAHVWLADAATEGTIGRLDPRTAAVVGSVTTPERAQGTNQEIGAAPDGAVWVANGPHAVRVLDPDGRTRTDVALPGADIGNASILPLGSAAWIGGGPAQRVSATDYTVTAVGAARLDSLTPGSRGVWGAVNSPEHAIVHVGADGGVVATYPVTGQTASLAATGDDVWRVGFDGVLYHLAG</sequence>
<dbReference type="EMBL" id="AOUO01000493">
    <property type="protein sequence ID" value="EOD64648.1"/>
    <property type="molecule type" value="Genomic_DNA"/>
</dbReference>
<organism evidence="2 3">
    <name type="scientific">Amycolatopsis vancoresmycina DSM 44592</name>
    <dbReference type="NCBI Taxonomy" id="1292037"/>
    <lineage>
        <taxon>Bacteria</taxon>
        <taxon>Bacillati</taxon>
        <taxon>Actinomycetota</taxon>
        <taxon>Actinomycetes</taxon>
        <taxon>Pseudonocardiales</taxon>
        <taxon>Pseudonocardiaceae</taxon>
        <taxon>Amycolatopsis</taxon>
    </lineage>
</organism>
<evidence type="ECO:0000256" key="1">
    <source>
        <dbReference type="SAM" id="SignalP"/>
    </source>
</evidence>
<dbReference type="PATRIC" id="fig|1292037.4.peg.5812"/>
<accession>R1FZ78</accession>
<dbReference type="Proteomes" id="UP000014139">
    <property type="component" value="Unassembled WGS sequence"/>
</dbReference>
<feature type="chain" id="PRO_5038345012" description="Lipoprotein" evidence="1">
    <location>
        <begin position="27"/>
        <end position="352"/>
    </location>
</feature>
<comment type="caution">
    <text evidence="2">The sequence shown here is derived from an EMBL/GenBank/DDBJ whole genome shotgun (WGS) entry which is preliminary data.</text>
</comment>
<feature type="signal peptide" evidence="1">
    <location>
        <begin position="1"/>
        <end position="26"/>
    </location>
</feature>
<dbReference type="InterPro" id="IPR011044">
    <property type="entry name" value="Quino_amine_DH_bsu"/>
</dbReference>
<protein>
    <recommendedName>
        <fullName evidence="4">Lipoprotein</fullName>
    </recommendedName>
</protein>
<proteinExistence type="predicted"/>
<dbReference type="InterPro" id="IPR015943">
    <property type="entry name" value="WD40/YVTN_repeat-like_dom_sf"/>
</dbReference>
<dbReference type="Gene3D" id="2.130.10.10">
    <property type="entry name" value="YVTN repeat-like/Quinoprotein amine dehydrogenase"/>
    <property type="match status" value="1"/>
</dbReference>
<evidence type="ECO:0000313" key="3">
    <source>
        <dbReference type="Proteomes" id="UP000014139"/>
    </source>
</evidence>
<gene>
    <name evidence="2" type="ORF">H480_30886</name>
</gene>
<keyword evidence="1" id="KW-0732">Signal</keyword>
<name>R1FZ78_9PSEU</name>